<evidence type="ECO:0000313" key="7">
    <source>
        <dbReference type="Proteomes" id="UP001258994"/>
    </source>
</evidence>
<keyword evidence="2" id="KW-0805">Transcription regulation</keyword>
<dbReference type="InterPro" id="IPR036388">
    <property type="entry name" value="WH-like_DNA-bd_sf"/>
</dbReference>
<evidence type="ECO:0000256" key="2">
    <source>
        <dbReference type="ARBA" id="ARBA00023015"/>
    </source>
</evidence>
<name>A0ABY9U189_9GAMM</name>
<accession>A0ABY9U189</accession>
<keyword evidence="3" id="KW-0238">DNA-binding</keyword>
<dbReference type="PRINTS" id="PR00039">
    <property type="entry name" value="HTHLYSR"/>
</dbReference>
<dbReference type="Pfam" id="PF00126">
    <property type="entry name" value="HTH_1"/>
    <property type="match status" value="1"/>
</dbReference>
<dbReference type="PANTHER" id="PTHR30118:SF15">
    <property type="entry name" value="TRANSCRIPTIONAL REGULATORY PROTEIN"/>
    <property type="match status" value="1"/>
</dbReference>
<dbReference type="Pfam" id="PF03466">
    <property type="entry name" value="LysR_substrate"/>
    <property type="match status" value="1"/>
</dbReference>
<dbReference type="Proteomes" id="UP001258994">
    <property type="component" value="Chromosome"/>
</dbReference>
<comment type="similarity">
    <text evidence="1">Belongs to the LysR transcriptional regulatory family.</text>
</comment>
<keyword evidence="4" id="KW-0804">Transcription</keyword>
<dbReference type="RefSeq" id="WP_348393340.1">
    <property type="nucleotide sequence ID" value="NZ_CP134145.1"/>
</dbReference>
<dbReference type="PANTHER" id="PTHR30118">
    <property type="entry name" value="HTH-TYPE TRANSCRIPTIONAL REGULATOR LEUO-RELATED"/>
    <property type="match status" value="1"/>
</dbReference>
<gene>
    <name evidence="6" type="ORF">RGQ13_09630</name>
</gene>
<protein>
    <submittedName>
        <fullName evidence="6">LysR family transcriptional regulator</fullName>
    </submittedName>
</protein>
<dbReference type="InterPro" id="IPR036390">
    <property type="entry name" value="WH_DNA-bd_sf"/>
</dbReference>
<dbReference type="Gene3D" id="1.10.10.10">
    <property type="entry name" value="Winged helix-like DNA-binding domain superfamily/Winged helix DNA-binding domain"/>
    <property type="match status" value="1"/>
</dbReference>
<evidence type="ECO:0000256" key="4">
    <source>
        <dbReference type="ARBA" id="ARBA00023163"/>
    </source>
</evidence>
<dbReference type="PROSITE" id="PS50931">
    <property type="entry name" value="HTH_LYSR"/>
    <property type="match status" value="1"/>
</dbReference>
<reference evidence="7" key="1">
    <citation type="submission" date="2023-09" db="EMBL/GenBank/DDBJ databases">
        <authorList>
            <person name="Li S."/>
            <person name="Li X."/>
            <person name="Zhang C."/>
            <person name="Zhao Z."/>
        </authorList>
    </citation>
    <scope>NUCLEOTIDE SEQUENCE [LARGE SCALE GENOMIC DNA]</scope>
    <source>
        <strain evidence="7">SQ149</strain>
    </source>
</reference>
<proteinExistence type="inferred from homology"/>
<sequence>MKYVNISYIRSVETMQDSPLNNFDLNLLKIFSEVYQTQNLTLAAKKLRMTQSGVSRAMQRMRDQLEDPLFVRKGSSLEPTPRAQQIALTLPKILQDMENNFFPEQTFQPELFKGKIQIAVSGALIDALGTNIVFALNKQCPQALVQLVQWSSGTIPALEQGEINIGINHFPLPVGQNIRQIAIFKDRPVILMRNGHPLQMKELTPDVLSSASLAGMVVPELNEYQTLLAETIKNYGFHYQLRSEHIPTIFKMLQHSDLLMLTMEFAASTRPSDIIKNSINWKFPIPELSVALYFNQRDVAQPMYVWLQEIIKQVITEYREKFINHS</sequence>
<dbReference type="SUPFAM" id="SSF46785">
    <property type="entry name" value="Winged helix' DNA-binding domain"/>
    <property type="match status" value="1"/>
</dbReference>
<keyword evidence="7" id="KW-1185">Reference proteome</keyword>
<dbReference type="InterPro" id="IPR000847">
    <property type="entry name" value="LysR_HTH_N"/>
</dbReference>
<evidence type="ECO:0000259" key="5">
    <source>
        <dbReference type="PROSITE" id="PS50931"/>
    </source>
</evidence>
<evidence type="ECO:0000256" key="3">
    <source>
        <dbReference type="ARBA" id="ARBA00023125"/>
    </source>
</evidence>
<organism evidence="6 7">
    <name type="scientific">Thalassotalea psychrophila</name>
    <dbReference type="NCBI Taxonomy" id="3065647"/>
    <lineage>
        <taxon>Bacteria</taxon>
        <taxon>Pseudomonadati</taxon>
        <taxon>Pseudomonadota</taxon>
        <taxon>Gammaproteobacteria</taxon>
        <taxon>Alteromonadales</taxon>
        <taxon>Colwelliaceae</taxon>
        <taxon>Thalassotalea</taxon>
    </lineage>
</organism>
<dbReference type="InterPro" id="IPR050389">
    <property type="entry name" value="LysR-type_TF"/>
</dbReference>
<evidence type="ECO:0000313" key="6">
    <source>
        <dbReference type="EMBL" id="WNC74233.1"/>
    </source>
</evidence>
<dbReference type="InterPro" id="IPR005119">
    <property type="entry name" value="LysR_subst-bd"/>
</dbReference>
<dbReference type="EMBL" id="CP134145">
    <property type="protein sequence ID" value="WNC74233.1"/>
    <property type="molecule type" value="Genomic_DNA"/>
</dbReference>
<dbReference type="Gene3D" id="3.40.190.10">
    <property type="entry name" value="Periplasmic binding protein-like II"/>
    <property type="match status" value="2"/>
</dbReference>
<feature type="domain" description="HTH lysR-type" evidence="5">
    <location>
        <begin position="23"/>
        <end position="80"/>
    </location>
</feature>
<dbReference type="SUPFAM" id="SSF53850">
    <property type="entry name" value="Periplasmic binding protein-like II"/>
    <property type="match status" value="1"/>
</dbReference>
<evidence type="ECO:0000256" key="1">
    <source>
        <dbReference type="ARBA" id="ARBA00009437"/>
    </source>
</evidence>